<dbReference type="EMBL" id="CP002623">
    <property type="protein sequence ID" value="AEI95383.1"/>
    <property type="molecule type" value="Genomic_DNA"/>
</dbReference>
<dbReference type="InterPro" id="IPR009057">
    <property type="entry name" value="Homeodomain-like_sf"/>
</dbReference>
<dbReference type="KEGG" id="rli:RLO149_c034420"/>
<dbReference type="RefSeq" id="WP_013963278.1">
    <property type="nucleotide sequence ID" value="NC_015730.1"/>
</dbReference>
<dbReference type="HOGENOM" id="CLU_095332_0_2_5"/>
<keyword evidence="5" id="KW-1185">Reference proteome</keyword>
<keyword evidence="1 2" id="KW-0238">DNA-binding</keyword>
<evidence type="ECO:0000313" key="4">
    <source>
        <dbReference type="EMBL" id="AEI95383.1"/>
    </source>
</evidence>
<reference evidence="4 5" key="1">
    <citation type="journal article" date="2011" name="BMC Genomics">
        <title>Comparative genome analysis and genome-guided physiological analysis of Roseobacter litoralis.</title>
        <authorList>
            <person name="Kalhoefer D."/>
            <person name="Thole S."/>
            <person name="Voget S."/>
            <person name="Lehmann R."/>
            <person name="Liesegang H."/>
            <person name="Wollher A."/>
            <person name="Daniel R."/>
            <person name="Simon M."/>
            <person name="Brinkhoff T."/>
        </authorList>
    </citation>
    <scope>NUCLEOTIDE SEQUENCE [LARGE SCALE GENOMIC DNA]</scope>
    <source>
        <strain evidence="5">ATCC 49566 / DSM 6996 / JCM 21268 / NBRC 15278 / OCh 149</strain>
    </source>
</reference>
<evidence type="ECO:0000313" key="5">
    <source>
        <dbReference type="Proteomes" id="UP000001353"/>
    </source>
</evidence>
<organism evidence="4 5">
    <name type="scientific">Roseobacter litoralis (strain ATCC 49566 / DSM 6996 / JCM 21268 / NBRC 15278 / OCh 149)</name>
    <dbReference type="NCBI Taxonomy" id="391595"/>
    <lineage>
        <taxon>Bacteria</taxon>
        <taxon>Pseudomonadati</taxon>
        <taxon>Pseudomonadota</taxon>
        <taxon>Alphaproteobacteria</taxon>
        <taxon>Rhodobacterales</taxon>
        <taxon>Roseobacteraceae</taxon>
        <taxon>Roseobacter</taxon>
    </lineage>
</organism>
<dbReference type="Proteomes" id="UP000001353">
    <property type="component" value="Chromosome"/>
</dbReference>
<dbReference type="AlphaFoldDB" id="F7ZLY9"/>
<protein>
    <submittedName>
        <fullName evidence="4">HTH-type transcriptional regulatory protein, TetR family</fullName>
    </submittedName>
</protein>
<dbReference type="PROSITE" id="PS50977">
    <property type="entry name" value="HTH_TETR_2"/>
    <property type="match status" value="1"/>
</dbReference>
<dbReference type="Pfam" id="PF00440">
    <property type="entry name" value="TetR_N"/>
    <property type="match status" value="1"/>
</dbReference>
<accession>F7ZLY9</accession>
<dbReference type="eggNOG" id="COG1309">
    <property type="taxonomic scope" value="Bacteria"/>
</dbReference>
<evidence type="ECO:0000256" key="2">
    <source>
        <dbReference type="PROSITE-ProRule" id="PRU00335"/>
    </source>
</evidence>
<name>F7ZLY9_ROSLO</name>
<gene>
    <name evidence="4" type="ordered locus">RLO149_c034420</name>
</gene>
<dbReference type="OrthoDB" id="3218408at2"/>
<feature type="domain" description="HTH tetR-type" evidence="3">
    <location>
        <begin position="24"/>
        <end position="84"/>
    </location>
</feature>
<dbReference type="SUPFAM" id="SSF46689">
    <property type="entry name" value="Homeodomain-like"/>
    <property type="match status" value="1"/>
</dbReference>
<dbReference type="InterPro" id="IPR001647">
    <property type="entry name" value="HTH_TetR"/>
</dbReference>
<evidence type="ECO:0000259" key="3">
    <source>
        <dbReference type="PROSITE" id="PS50977"/>
    </source>
</evidence>
<dbReference type="GO" id="GO:0003677">
    <property type="term" value="F:DNA binding"/>
    <property type="evidence" value="ECO:0007669"/>
    <property type="project" value="UniProtKB-UniRule"/>
</dbReference>
<proteinExistence type="predicted"/>
<dbReference type="Gene3D" id="1.10.357.10">
    <property type="entry name" value="Tetracycline Repressor, domain 2"/>
    <property type="match status" value="1"/>
</dbReference>
<sequence length="231" mass="26110">MTERSDPRMHRDTSDTEPMVGNVKVTRDDWLNMAMAALIRDGVEGVKIQAMGAALGVSRSSFYWYFKSRQDLLDALLDHWRKTNTAALVRMAERPAQTITEAVGNVFRCVINPALFDTRLDFAMRDWARRSRDVRAVLAASDAQRLAALKAMFEKFGYPPLEATARARILYYMQIGYDDAKLNEPMETRNKLMPAYLVGFTGKTPSAREVADLRDYANALERADRSVDGST</sequence>
<evidence type="ECO:0000256" key="1">
    <source>
        <dbReference type="ARBA" id="ARBA00023125"/>
    </source>
</evidence>
<feature type="DNA-binding region" description="H-T-H motif" evidence="2">
    <location>
        <begin position="47"/>
        <end position="66"/>
    </location>
</feature>
<dbReference type="STRING" id="391595.RLO149_c034420"/>